<gene>
    <name evidence="3" type="ORF">CUNI_LOCUS3617</name>
</gene>
<comment type="caution">
    <text evidence="3">The sequence shown here is derived from an EMBL/GenBank/DDBJ whole genome shotgun (WGS) entry which is preliminary data.</text>
</comment>
<proteinExistence type="predicted"/>
<keyword evidence="2" id="KW-0732">Signal</keyword>
<reference evidence="3" key="1">
    <citation type="submission" date="2021-04" db="EMBL/GenBank/DDBJ databases">
        <authorList>
            <consortium name="Molecular Ecology Group"/>
        </authorList>
    </citation>
    <scope>NUCLEOTIDE SEQUENCE</scope>
</reference>
<evidence type="ECO:0000256" key="1">
    <source>
        <dbReference type="SAM" id="Phobius"/>
    </source>
</evidence>
<feature type="transmembrane region" description="Helical" evidence="1">
    <location>
        <begin position="351"/>
        <end position="373"/>
    </location>
</feature>
<evidence type="ECO:0000256" key="2">
    <source>
        <dbReference type="SAM" id="SignalP"/>
    </source>
</evidence>
<accession>A0A8S3YLT8</accession>
<feature type="signal peptide" evidence="2">
    <location>
        <begin position="1"/>
        <end position="33"/>
    </location>
</feature>
<keyword evidence="1" id="KW-0472">Membrane</keyword>
<keyword evidence="4" id="KW-1185">Reference proteome</keyword>
<dbReference type="OrthoDB" id="6077186at2759"/>
<feature type="chain" id="PRO_5035766039" evidence="2">
    <location>
        <begin position="34"/>
        <end position="396"/>
    </location>
</feature>
<dbReference type="Proteomes" id="UP000678393">
    <property type="component" value="Unassembled WGS sequence"/>
</dbReference>
<keyword evidence="1" id="KW-1133">Transmembrane helix</keyword>
<sequence>MSKRCCSPEFHSMNRCLWHTTLVLLLGLHVCLSHDTNTIVLNSCERCASNVEYEVSADVDYLITVSPTPGPPCHWECKARVYSGKNSSWLCLSQVGIVSQINDSNGELSVYDSRRKDNAIFHLKYYLSTWHHREDCRQTEFLDFYLRKVKSKAKLDFKKLRINFRVVDIESTNRVVYLDGTYCTTAYKLFNSKISIYNQPDETEAITYEHTLYSLCGVPVEIVDTPETQHKRICFYYMPSDQVNCSSNWSFSVSVGGYTTSPANMIYTLNCAQNRSRETHAWCADVGIRKVTVIFQRNSNVPKSVEQPRMFRFLVLDHNGTAESLMAEKTTAVKELLIPPEEEAVVNNNNIMIICILVSIAVVVLVIVAVVLYSRRRCLSLLLYGPVHNPANPTAC</sequence>
<evidence type="ECO:0000313" key="4">
    <source>
        <dbReference type="Proteomes" id="UP000678393"/>
    </source>
</evidence>
<dbReference type="EMBL" id="CAJHNH020000494">
    <property type="protein sequence ID" value="CAG5118059.1"/>
    <property type="molecule type" value="Genomic_DNA"/>
</dbReference>
<protein>
    <submittedName>
        <fullName evidence="3">Uncharacterized protein</fullName>
    </submittedName>
</protein>
<organism evidence="3 4">
    <name type="scientific">Candidula unifasciata</name>
    <dbReference type="NCBI Taxonomy" id="100452"/>
    <lineage>
        <taxon>Eukaryota</taxon>
        <taxon>Metazoa</taxon>
        <taxon>Spiralia</taxon>
        <taxon>Lophotrochozoa</taxon>
        <taxon>Mollusca</taxon>
        <taxon>Gastropoda</taxon>
        <taxon>Heterobranchia</taxon>
        <taxon>Euthyneura</taxon>
        <taxon>Panpulmonata</taxon>
        <taxon>Eupulmonata</taxon>
        <taxon>Stylommatophora</taxon>
        <taxon>Helicina</taxon>
        <taxon>Helicoidea</taxon>
        <taxon>Geomitridae</taxon>
        <taxon>Candidula</taxon>
    </lineage>
</organism>
<keyword evidence="1" id="KW-0812">Transmembrane</keyword>
<name>A0A8S3YLT8_9EUPU</name>
<evidence type="ECO:0000313" key="3">
    <source>
        <dbReference type="EMBL" id="CAG5118059.1"/>
    </source>
</evidence>
<dbReference type="AlphaFoldDB" id="A0A8S3YLT8"/>